<evidence type="ECO:0000313" key="3">
    <source>
        <dbReference type="EMBL" id="MDH6195558.1"/>
    </source>
</evidence>
<dbReference type="SUPFAM" id="SSF51735">
    <property type="entry name" value="NAD(P)-binding Rossmann-fold domains"/>
    <property type="match status" value="1"/>
</dbReference>
<comment type="caution">
    <text evidence="3">The sequence shown here is derived from an EMBL/GenBank/DDBJ whole genome shotgun (WGS) entry which is preliminary data.</text>
</comment>
<sequence>MRPTALVTGANGGIGGAIVARLHADGVRVVATDVAPAAAPELAAEVAYVPLDLLATGSAFDPLFTTIGETGLDYLVNAAGLAFFDRDGSVFDTNDDEAWQLTMGVNLHALRRLTVAALPHLRKGRGKSIVNIASLAGLRTMDSPLDAYQASKAAVVSLSRAMAVRLAPEGIRCNAVCPGAILTPMISPIYERSPERRSDMERRTPLGRLGMPADVANATAFLLSDDAAFVTATELIVDGGWSAQLR</sequence>
<evidence type="ECO:0000256" key="2">
    <source>
        <dbReference type="ARBA" id="ARBA00023002"/>
    </source>
</evidence>
<protein>
    <submittedName>
        <fullName evidence="3">NAD(P)-dependent dehydrogenase (Short-subunit alcohol dehydrogenase family)</fullName>
    </submittedName>
</protein>
<dbReference type="InterPro" id="IPR002347">
    <property type="entry name" value="SDR_fam"/>
</dbReference>
<dbReference type="PANTHER" id="PTHR42760:SF133">
    <property type="entry name" value="3-OXOACYL-[ACYL-CARRIER-PROTEIN] REDUCTASE"/>
    <property type="match status" value="1"/>
</dbReference>
<dbReference type="EMBL" id="JARXVE010000003">
    <property type="protein sequence ID" value="MDH6195558.1"/>
    <property type="molecule type" value="Genomic_DNA"/>
</dbReference>
<reference evidence="3 4" key="1">
    <citation type="submission" date="2023-04" db="EMBL/GenBank/DDBJ databases">
        <title>Forest soil microbial communities from Buena Vista Peninsula, Colon Province, Panama.</title>
        <authorList>
            <person name="Bouskill N."/>
        </authorList>
    </citation>
    <scope>NUCLEOTIDE SEQUENCE [LARGE SCALE GENOMIC DNA]</scope>
    <source>
        <strain evidence="3 4">AC80</strain>
    </source>
</reference>
<dbReference type="PRINTS" id="PR00081">
    <property type="entry name" value="GDHRDH"/>
</dbReference>
<keyword evidence="4" id="KW-1185">Reference proteome</keyword>
<organism evidence="3 4">
    <name type="scientific">Mycolicibacterium frederiksbergense</name>
    <dbReference type="NCBI Taxonomy" id="117567"/>
    <lineage>
        <taxon>Bacteria</taxon>
        <taxon>Bacillati</taxon>
        <taxon>Actinomycetota</taxon>
        <taxon>Actinomycetes</taxon>
        <taxon>Mycobacteriales</taxon>
        <taxon>Mycobacteriaceae</taxon>
        <taxon>Mycolicibacterium</taxon>
    </lineage>
</organism>
<dbReference type="Gene3D" id="3.40.50.720">
    <property type="entry name" value="NAD(P)-binding Rossmann-like Domain"/>
    <property type="match status" value="1"/>
</dbReference>
<dbReference type="PRINTS" id="PR00080">
    <property type="entry name" value="SDRFAMILY"/>
</dbReference>
<keyword evidence="2" id="KW-0560">Oxidoreductase</keyword>
<dbReference type="Pfam" id="PF13561">
    <property type="entry name" value="adh_short_C2"/>
    <property type="match status" value="1"/>
</dbReference>
<gene>
    <name evidence="3" type="ORF">M2272_002198</name>
</gene>
<dbReference type="CDD" id="cd05233">
    <property type="entry name" value="SDR_c"/>
    <property type="match status" value="1"/>
</dbReference>
<accession>A0ABT6KY45</accession>
<dbReference type="RefSeq" id="WP_280832203.1">
    <property type="nucleotide sequence ID" value="NZ_JARXVE010000003.1"/>
</dbReference>
<dbReference type="InterPro" id="IPR036291">
    <property type="entry name" value="NAD(P)-bd_dom_sf"/>
</dbReference>
<dbReference type="PANTHER" id="PTHR42760">
    <property type="entry name" value="SHORT-CHAIN DEHYDROGENASES/REDUCTASES FAMILY MEMBER"/>
    <property type="match status" value="1"/>
</dbReference>
<dbReference type="Proteomes" id="UP001160130">
    <property type="component" value="Unassembled WGS sequence"/>
</dbReference>
<evidence type="ECO:0000256" key="1">
    <source>
        <dbReference type="ARBA" id="ARBA00006484"/>
    </source>
</evidence>
<evidence type="ECO:0000313" key="4">
    <source>
        <dbReference type="Proteomes" id="UP001160130"/>
    </source>
</evidence>
<name>A0ABT6KY45_9MYCO</name>
<comment type="similarity">
    <text evidence="1">Belongs to the short-chain dehydrogenases/reductases (SDR) family.</text>
</comment>
<proteinExistence type="inferred from homology"/>